<dbReference type="PROSITE" id="PS51819">
    <property type="entry name" value="VOC"/>
    <property type="match status" value="1"/>
</dbReference>
<dbReference type="STRING" id="47853.TK50_12100"/>
<feature type="domain" description="VOC" evidence="2">
    <location>
        <begin position="5"/>
        <end position="144"/>
    </location>
</feature>
<dbReference type="InterPro" id="IPR037523">
    <property type="entry name" value="VOC_core"/>
</dbReference>
<keyword evidence="3" id="KW-0223">Dioxygenase</keyword>
<dbReference type="PANTHER" id="PTHR43048">
    <property type="entry name" value="METHYLMALONYL-COA EPIMERASE"/>
    <property type="match status" value="1"/>
</dbReference>
<proteinExistence type="predicted"/>
<dbReference type="EMBL" id="FMCT01000008">
    <property type="protein sequence ID" value="SCF32097.1"/>
    <property type="molecule type" value="Genomic_DNA"/>
</dbReference>
<keyword evidence="1" id="KW-0479">Metal-binding</keyword>
<evidence type="ECO:0000313" key="4">
    <source>
        <dbReference type="Proteomes" id="UP000183585"/>
    </source>
</evidence>
<dbReference type="SUPFAM" id="SSF54593">
    <property type="entry name" value="Glyoxalase/Bleomycin resistance protein/Dihydroxybiphenyl dioxygenase"/>
    <property type="match status" value="1"/>
</dbReference>
<dbReference type="AlphaFoldDB" id="A0A1C4ZGD0"/>
<dbReference type="Pfam" id="PF13669">
    <property type="entry name" value="Glyoxalase_4"/>
    <property type="match status" value="1"/>
</dbReference>
<sequence>MAILRMDHVGIVVEDLAAAIAFFAELGMEVEGQTPVEGRWVDQVVGLDDVRVDIAMMRTPDGHGRIELTKFDAPAAVDAGPPNAPANTLGIRNVMFAVDDIEEALARLRTHGAALVGEIAQYAESYRLCYVRGPAGIIVALAEPLG</sequence>
<evidence type="ECO:0000313" key="3">
    <source>
        <dbReference type="EMBL" id="SCF32097.1"/>
    </source>
</evidence>
<dbReference type="GO" id="GO:0051213">
    <property type="term" value="F:dioxygenase activity"/>
    <property type="evidence" value="ECO:0007669"/>
    <property type="project" value="UniProtKB-KW"/>
</dbReference>
<name>A0A1C4ZGD0_9ACTN</name>
<protein>
    <submittedName>
        <fullName evidence="3">Catechol 2,3-dioxygenase</fullName>
    </submittedName>
</protein>
<dbReference type="CDD" id="cd08353">
    <property type="entry name" value="VOC_like"/>
    <property type="match status" value="1"/>
</dbReference>
<evidence type="ECO:0000259" key="2">
    <source>
        <dbReference type="PROSITE" id="PS51819"/>
    </source>
</evidence>
<dbReference type="InterPro" id="IPR029068">
    <property type="entry name" value="Glyas_Bleomycin-R_OHBP_Dase"/>
</dbReference>
<evidence type="ECO:0000256" key="1">
    <source>
        <dbReference type="ARBA" id="ARBA00022723"/>
    </source>
</evidence>
<keyword evidence="3" id="KW-0560">Oxidoreductase</keyword>
<dbReference type="GO" id="GO:0046872">
    <property type="term" value="F:metal ion binding"/>
    <property type="evidence" value="ECO:0007669"/>
    <property type="project" value="UniProtKB-KW"/>
</dbReference>
<dbReference type="PANTHER" id="PTHR43048:SF5">
    <property type="entry name" value="BLR5325 PROTEIN"/>
    <property type="match status" value="1"/>
</dbReference>
<accession>A0A1C4ZGD0</accession>
<gene>
    <name evidence="3" type="ORF">GA0070563_108158</name>
</gene>
<dbReference type="GO" id="GO:0046491">
    <property type="term" value="P:L-methylmalonyl-CoA metabolic process"/>
    <property type="evidence" value="ECO:0007669"/>
    <property type="project" value="TreeGrafter"/>
</dbReference>
<dbReference type="Gene3D" id="3.10.180.10">
    <property type="entry name" value="2,3-Dihydroxybiphenyl 1,2-Dioxygenase, domain 1"/>
    <property type="match status" value="1"/>
</dbReference>
<dbReference type="RefSeq" id="WP_218107368.1">
    <property type="nucleotide sequence ID" value="NZ_FMCT01000008.1"/>
</dbReference>
<reference evidence="4" key="1">
    <citation type="submission" date="2016-06" db="EMBL/GenBank/DDBJ databases">
        <authorList>
            <person name="Varghese N."/>
            <person name="Submissions Spin"/>
        </authorList>
    </citation>
    <scope>NUCLEOTIDE SEQUENCE [LARGE SCALE GENOMIC DNA]</scope>
    <source>
        <strain evidence="4">DSM 43168</strain>
    </source>
</reference>
<organism evidence="3 4">
    <name type="scientific">Micromonospora carbonacea</name>
    <dbReference type="NCBI Taxonomy" id="47853"/>
    <lineage>
        <taxon>Bacteria</taxon>
        <taxon>Bacillati</taxon>
        <taxon>Actinomycetota</taxon>
        <taxon>Actinomycetes</taxon>
        <taxon>Micromonosporales</taxon>
        <taxon>Micromonosporaceae</taxon>
        <taxon>Micromonospora</taxon>
    </lineage>
</organism>
<dbReference type="Proteomes" id="UP000183585">
    <property type="component" value="Unassembled WGS sequence"/>
</dbReference>
<keyword evidence="4" id="KW-1185">Reference proteome</keyword>
<dbReference type="GO" id="GO:0004493">
    <property type="term" value="F:methylmalonyl-CoA epimerase activity"/>
    <property type="evidence" value="ECO:0007669"/>
    <property type="project" value="TreeGrafter"/>
</dbReference>
<dbReference type="InterPro" id="IPR051785">
    <property type="entry name" value="MMCE/EMCE_epimerase"/>
</dbReference>